<feature type="transmembrane region" description="Helical" evidence="6">
    <location>
        <begin position="540"/>
        <end position="557"/>
    </location>
</feature>
<evidence type="ECO:0000256" key="7">
    <source>
        <dbReference type="SAM" id="MobiDB-lite"/>
    </source>
</evidence>
<dbReference type="PANTHER" id="PTHR42893:SF45">
    <property type="entry name" value="PROTEIN DETOXIFICATION 45, CHLOROPLASTIC"/>
    <property type="match status" value="1"/>
</dbReference>
<sequence length="561" mass="58716">MEFDAGAGVAQRLRLRQLPAGPVPGRNRWVRVGGGATGIGWAHRATAPGLSLAPAATRRSVSAAGGGHLLHGRVVVRSTGDGGGRVGFRGEDAEGDRSPAARASSLDGAKGATPARYSVRDHSGGIRKELMNLAVPAIVGQAIDPVAQLLETAYVGRLGPVELASAAVGMSVFNIISKLFNIPLLSITTSFVAEDVSKHDSSQSASGNISGKIGERKRLPSISSALVLAAAIGVIEALALILGSGILLNIMGVSHASAMHNPARLFLSVRALGAPAVVVSLAIQGVFRGLKDTKTPLLYSGLGNISAVVLLPFFVYSLKLGLTGAALATIASQYVGMFLLLWSLSKRAVLLPPKIKDLEFVGYIKSGGMLLGRTLSVLITMTLGTAMAARQGTVAMAAHQICLQVWLAVSLLSDALAVSAQALIASSFAKLDYEKVEEVTFYVLKVAALTKSVRWYRLALLLFASFGRLAEIFSKDPMVIQIVRGGVLFVSASQPINALAFIFDGLHFGVSDFSYSASFMMVVGAISSLFLLYAPQFFGLPGVWAGLALFMSLRVTAGSMR</sequence>
<dbReference type="Proteomes" id="UP000604825">
    <property type="component" value="Unassembled WGS sequence"/>
</dbReference>
<evidence type="ECO:0000256" key="3">
    <source>
        <dbReference type="ARBA" id="ARBA00022692"/>
    </source>
</evidence>
<reference evidence="8" key="1">
    <citation type="submission" date="2020-10" db="EMBL/GenBank/DDBJ databases">
        <authorList>
            <person name="Han B."/>
            <person name="Lu T."/>
            <person name="Zhao Q."/>
            <person name="Huang X."/>
            <person name="Zhao Y."/>
        </authorList>
    </citation>
    <scope>NUCLEOTIDE SEQUENCE</scope>
</reference>
<comment type="similarity">
    <text evidence="2 6">Belongs to the multi antimicrobial extrusion (MATE) (TC 2.A.66.1) family.</text>
</comment>
<dbReference type="InterPro" id="IPR002528">
    <property type="entry name" value="MATE_fam"/>
</dbReference>
<keyword evidence="3 6" id="KW-0812">Transmembrane</keyword>
<evidence type="ECO:0000256" key="6">
    <source>
        <dbReference type="RuleBase" id="RU004914"/>
    </source>
</evidence>
<keyword evidence="4 6" id="KW-1133">Transmembrane helix</keyword>
<evidence type="ECO:0000256" key="5">
    <source>
        <dbReference type="ARBA" id="ARBA00023136"/>
    </source>
</evidence>
<feature type="transmembrane region" description="Helical" evidence="6">
    <location>
        <begin position="225"/>
        <end position="251"/>
    </location>
</feature>
<accession>A0A811NAW5</accession>
<keyword evidence="5 6" id="KW-0472">Membrane</keyword>
<dbReference type="GO" id="GO:0015297">
    <property type="term" value="F:antiporter activity"/>
    <property type="evidence" value="ECO:0007669"/>
    <property type="project" value="InterPro"/>
</dbReference>
<evidence type="ECO:0000256" key="4">
    <source>
        <dbReference type="ARBA" id="ARBA00022989"/>
    </source>
</evidence>
<gene>
    <name evidence="8" type="ORF">NCGR_LOCUS12156</name>
</gene>
<comment type="caution">
    <text evidence="8">The sequence shown here is derived from an EMBL/GenBank/DDBJ whole genome shotgun (WGS) entry which is preliminary data.</text>
</comment>
<dbReference type="GO" id="GO:0042910">
    <property type="term" value="F:xenobiotic transmembrane transporter activity"/>
    <property type="evidence" value="ECO:0007669"/>
    <property type="project" value="InterPro"/>
</dbReference>
<feature type="transmembrane region" description="Helical" evidence="6">
    <location>
        <begin position="479"/>
        <end position="503"/>
    </location>
</feature>
<proteinExistence type="inferred from homology"/>
<organism evidence="8 9">
    <name type="scientific">Miscanthus lutarioriparius</name>
    <dbReference type="NCBI Taxonomy" id="422564"/>
    <lineage>
        <taxon>Eukaryota</taxon>
        <taxon>Viridiplantae</taxon>
        <taxon>Streptophyta</taxon>
        <taxon>Embryophyta</taxon>
        <taxon>Tracheophyta</taxon>
        <taxon>Spermatophyta</taxon>
        <taxon>Magnoliopsida</taxon>
        <taxon>Liliopsida</taxon>
        <taxon>Poales</taxon>
        <taxon>Poaceae</taxon>
        <taxon>PACMAD clade</taxon>
        <taxon>Panicoideae</taxon>
        <taxon>Andropogonodae</taxon>
        <taxon>Andropogoneae</taxon>
        <taxon>Saccharinae</taxon>
        <taxon>Miscanthus</taxon>
    </lineage>
</organism>
<feature type="region of interest" description="Disordered" evidence="7">
    <location>
        <begin position="81"/>
        <end position="119"/>
    </location>
</feature>
<dbReference type="GO" id="GO:0016020">
    <property type="term" value="C:membrane"/>
    <property type="evidence" value="ECO:0007669"/>
    <property type="project" value="UniProtKB-SubCell"/>
</dbReference>
<comment type="caution">
    <text evidence="6">Lacks conserved residue(s) required for the propagation of feature annotation.</text>
</comment>
<evidence type="ECO:0000256" key="1">
    <source>
        <dbReference type="ARBA" id="ARBA00004141"/>
    </source>
</evidence>
<evidence type="ECO:0000256" key="2">
    <source>
        <dbReference type="ARBA" id="ARBA00010199"/>
    </source>
</evidence>
<dbReference type="CDD" id="cd13136">
    <property type="entry name" value="MATE_DinF_like"/>
    <property type="match status" value="1"/>
</dbReference>
<dbReference type="InterPro" id="IPR044644">
    <property type="entry name" value="DinF-like"/>
</dbReference>
<dbReference type="EMBL" id="CAJGYO010000003">
    <property type="protein sequence ID" value="CAD6218242.1"/>
    <property type="molecule type" value="Genomic_DNA"/>
</dbReference>
<dbReference type="Pfam" id="PF01554">
    <property type="entry name" value="MatE"/>
    <property type="match status" value="2"/>
</dbReference>
<feature type="transmembrane region" description="Helical" evidence="6">
    <location>
        <begin position="297"/>
        <end position="316"/>
    </location>
</feature>
<feature type="compositionally biased region" description="Basic and acidic residues" evidence="7">
    <location>
        <begin position="88"/>
        <end position="99"/>
    </location>
</feature>
<dbReference type="AlphaFoldDB" id="A0A811NAW5"/>
<keyword evidence="9" id="KW-1185">Reference proteome</keyword>
<evidence type="ECO:0000313" key="8">
    <source>
        <dbReference type="EMBL" id="CAD6218242.1"/>
    </source>
</evidence>
<feature type="transmembrane region" description="Helical" evidence="6">
    <location>
        <begin position="271"/>
        <end position="290"/>
    </location>
</feature>
<feature type="transmembrane region" description="Helical" evidence="6">
    <location>
        <begin position="322"/>
        <end position="342"/>
    </location>
</feature>
<name>A0A811NAW5_9POAL</name>
<dbReference type="NCBIfam" id="TIGR00797">
    <property type="entry name" value="matE"/>
    <property type="match status" value="1"/>
</dbReference>
<dbReference type="OrthoDB" id="2126698at2759"/>
<dbReference type="PANTHER" id="PTHR42893">
    <property type="entry name" value="PROTEIN DETOXIFICATION 44, CHLOROPLASTIC-RELATED"/>
    <property type="match status" value="1"/>
</dbReference>
<comment type="subcellular location">
    <subcellularLocation>
        <location evidence="1">Membrane</location>
        <topology evidence="1">Multi-pass membrane protein</topology>
    </subcellularLocation>
</comment>
<protein>
    <recommendedName>
        <fullName evidence="6">Protein DETOXIFICATION</fullName>
    </recommendedName>
    <alternativeName>
        <fullName evidence="6">Multidrug and toxic compound extrusion protein</fullName>
    </alternativeName>
</protein>
<evidence type="ECO:0000313" key="9">
    <source>
        <dbReference type="Proteomes" id="UP000604825"/>
    </source>
</evidence>